<organism evidence="1 2">
    <name type="scientific">Rhabditophanes sp. KR3021</name>
    <dbReference type="NCBI Taxonomy" id="114890"/>
    <lineage>
        <taxon>Eukaryota</taxon>
        <taxon>Metazoa</taxon>
        <taxon>Ecdysozoa</taxon>
        <taxon>Nematoda</taxon>
        <taxon>Chromadorea</taxon>
        <taxon>Rhabditida</taxon>
        <taxon>Tylenchina</taxon>
        <taxon>Panagrolaimomorpha</taxon>
        <taxon>Strongyloidoidea</taxon>
        <taxon>Alloionematidae</taxon>
        <taxon>Rhabditophanes</taxon>
    </lineage>
</organism>
<evidence type="ECO:0000313" key="2">
    <source>
        <dbReference type="WBParaSite" id="RSKR_0000716900.1"/>
    </source>
</evidence>
<name>A0AC35U3C2_9BILA</name>
<accession>A0AC35U3C2</accession>
<sequence length="420" mass="48721">MNELFADNEYLGRDFHGTHTSIEWVVKCVHNKSPEFDKVRDGSKISKITFFDVSGGKGFVSNVYKVTLTFVNNNTYPFVLKIPKVVDIGKAIGGMTEEQCKKMSDALNDEIVARLHKRELDFYLNFGSIPDLKVPRFFGGQEWIVDKKREGCIVMEYLGDDAINLDFSKSFNRKQLDHVLDQLLILHTHSLCLPEADWKNKYKYAFDPKTLNFFEDQFKPNWELLKTFIPEDKWKPIEKEVLSMGERNVDIITHVHITLPARQNNHSVLSHADLWTNNILFSKSTGDLISLIDWQTVYEGNITVDLARLFVMGHSYEVRHKLEAEVLPEYFESLKKNVLQKGGKFTMAFEEFMELYYYSLIEQALAMTMGMSLLLFHNHHPDPAVFEQKKAKFILNIYHANVDAVAAVKKIKKEWLVHKK</sequence>
<evidence type="ECO:0000313" key="1">
    <source>
        <dbReference type="Proteomes" id="UP000095286"/>
    </source>
</evidence>
<reference evidence="2" key="1">
    <citation type="submission" date="2016-11" db="UniProtKB">
        <authorList>
            <consortium name="WormBaseParasite"/>
        </authorList>
    </citation>
    <scope>IDENTIFICATION</scope>
    <source>
        <strain evidence="2">KR3021</strain>
    </source>
</reference>
<dbReference type="WBParaSite" id="RSKR_0000716900.1">
    <property type="protein sequence ID" value="RSKR_0000716900.1"/>
    <property type="gene ID" value="RSKR_0000716900"/>
</dbReference>
<dbReference type="Proteomes" id="UP000095286">
    <property type="component" value="Unplaced"/>
</dbReference>
<protein>
    <submittedName>
        <fullName evidence="2">CHK domain-containing protein</fullName>
    </submittedName>
</protein>
<proteinExistence type="predicted"/>